<accession>A0ABZ3FD91</accession>
<proteinExistence type="predicted"/>
<gene>
    <name evidence="1" type="ORF">TPELB_21000</name>
</gene>
<organism evidence="1 2">
    <name type="scientific">Terrisporobacter petrolearius</name>
    <dbReference type="NCBI Taxonomy" id="1460447"/>
    <lineage>
        <taxon>Bacteria</taxon>
        <taxon>Bacillati</taxon>
        <taxon>Bacillota</taxon>
        <taxon>Clostridia</taxon>
        <taxon>Peptostreptococcales</taxon>
        <taxon>Peptostreptococcaceae</taxon>
        <taxon>Terrisporobacter</taxon>
    </lineage>
</organism>
<protein>
    <submittedName>
        <fullName evidence="1">Uncharacterized protein</fullName>
    </submittedName>
</protein>
<dbReference type="EMBL" id="CP154622">
    <property type="protein sequence ID" value="XAM41787.1"/>
    <property type="molecule type" value="Genomic_DNA"/>
</dbReference>
<name>A0ABZ3FD91_9FIRM</name>
<dbReference type="Proteomes" id="UP001477947">
    <property type="component" value="Chromosome"/>
</dbReference>
<keyword evidence="2" id="KW-1185">Reference proteome</keyword>
<reference evidence="1 2" key="1">
    <citation type="submission" date="2024-04" db="EMBL/GenBank/DDBJ databases">
        <title>Isolation and characterization of novel acetogenic strains of the genera Terrisporobacter and Acetoanaerobium.</title>
        <authorList>
            <person name="Boeer T."/>
            <person name="Schueler M.A."/>
            <person name="Lueschen A."/>
            <person name="Eysell L."/>
            <person name="Droege J."/>
            <person name="Heinemann M."/>
            <person name="Engelhardt L."/>
            <person name="Basen M."/>
            <person name="Daniel R."/>
        </authorList>
    </citation>
    <scope>NUCLEOTIDE SEQUENCE [LARGE SCALE GENOMIC DNA]</scope>
    <source>
        <strain evidence="1 2">ELB</strain>
    </source>
</reference>
<evidence type="ECO:0000313" key="1">
    <source>
        <dbReference type="EMBL" id="XAM41787.1"/>
    </source>
</evidence>
<evidence type="ECO:0000313" key="2">
    <source>
        <dbReference type="Proteomes" id="UP001477947"/>
    </source>
</evidence>
<sequence>MKLEDLKHMEVEDLLRAIANGEVTDEVLNEYTLESIERMEIREHATKQRDELLKQWQDLRSERTKIRKRLKTFGIDASKKLNSKNYETINTNNECFDLFEEHNRLNMEMDELDIRMLEIENTFNIIPR</sequence>
<dbReference type="RefSeq" id="WP_074916656.1">
    <property type="nucleotide sequence ID" value="NZ_CP154622.1"/>
</dbReference>